<evidence type="ECO:0000256" key="11">
    <source>
        <dbReference type="SAM" id="Phobius"/>
    </source>
</evidence>
<evidence type="ECO:0000256" key="7">
    <source>
        <dbReference type="ARBA" id="ARBA00022933"/>
    </source>
</evidence>
<sequence length="192" mass="22336">MEEPHPKNEDPAFISAGVDLVVSTIQTYGWFVVALVLLGVYLASKLRPQLNAWREQRESGACKKTDVNAASSRMEAMQRARQRMQEQLDAQAKVFMEQQAEKEERQRQERLEDWERHQQGRGYRSKVKAPEAKPEPSKPPKSKKALRPGLQYRCYVARSSGVDNRKWSTHSFWSRETLYKNSSTRFMHSHDL</sequence>
<dbReference type="PANTHER" id="PTHR28621">
    <property type="entry name" value="SELENOPROTEIN S"/>
    <property type="match status" value="1"/>
</dbReference>
<feature type="region of interest" description="Disordered" evidence="10">
    <location>
        <begin position="95"/>
        <end position="149"/>
    </location>
</feature>
<comment type="subcellular location">
    <subcellularLocation>
        <location evidence="2">Cytoplasm</location>
    </subcellularLocation>
    <subcellularLocation>
        <location evidence="1">Endoplasmic reticulum membrane</location>
        <topology evidence="1">Single-pass membrane protein</topology>
    </subcellularLocation>
</comment>
<evidence type="ECO:0000256" key="3">
    <source>
        <dbReference type="ARBA" id="ARBA00011034"/>
    </source>
</evidence>
<dbReference type="GeneID" id="106011199"/>
<keyword evidence="7" id="KW-0712">Selenocysteine</keyword>
<dbReference type="InterPro" id="IPR009703">
    <property type="entry name" value="Selenoprotein_S"/>
</dbReference>
<keyword evidence="9 11" id="KW-0472">Membrane</keyword>
<keyword evidence="8 11" id="KW-1133">Transmembrane helix</keyword>
<keyword evidence="5 11" id="KW-0812">Transmembrane</keyword>
<feature type="compositionally biased region" description="Basic and acidic residues" evidence="10">
    <location>
        <begin position="128"/>
        <end position="138"/>
    </location>
</feature>
<organism evidence="12 13">
    <name type="scientific">Aplysia californica</name>
    <name type="common">California sea hare</name>
    <dbReference type="NCBI Taxonomy" id="6500"/>
    <lineage>
        <taxon>Eukaryota</taxon>
        <taxon>Metazoa</taxon>
        <taxon>Spiralia</taxon>
        <taxon>Lophotrochozoa</taxon>
        <taxon>Mollusca</taxon>
        <taxon>Gastropoda</taxon>
        <taxon>Heterobranchia</taxon>
        <taxon>Euthyneura</taxon>
        <taxon>Tectipleura</taxon>
        <taxon>Aplysiida</taxon>
        <taxon>Aplysioidea</taxon>
        <taxon>Aplysiidae</taxon>
        <taxon>Aplysia</taxon>
    </lineage>
</organism>
<feature type="compositionally biased region" description="Basic and acidic residues" evidence="10">
    <location>
        <begin position="99"/>
        <end position="118"/>
    </location>
</feature>
<evidence type="ECO:0000313" key="12">
    <source>
        <dbReference type="Proteomes" id="UP000694888"/>
    </source>
</evidence>
<keyword evidence="4" id="KW-0963">Cytoplasm</keyword>
<evidence type="ECO:0000256" key="8">
    <source>
        <dbReference type="ARBA" id="ARBA00022989"/>
    </source>
</evidence>
<evidence type="ECO:0000256" key="1">
    <source>
        <dbReference type="ARBA" id="ARBA00004389"/>
    </source>
</evidence>
<name>A0ABM0ZVK3_APLCA</name>
<evidence type="ECO:0000256" key="10">
    <source>
        <dbReference type="SAM" id="MobiDB-lite"/>
    </source>
</evidence>
<evidence type="ECO:0000256" key="9">
    <source>
        <dbReference type="ARBA" id="ARBA00023136"/>
    </source>
</evidence>
<reference evidence="13" key="1">
    <citation type="submission" date="2025-08" db="UniProtKB">
        <authorList>
            <consortium name="RefSeq"/>
        </authorList>
    </citation>
    <scope>IDENTIFICATION</scope>
</reference>
<dbReference type="RefSeq" id="XP_012935437.1">
    <property type="nucleotide sequence ID" value="XM_013079983.2"/>
</dbReference>
<dbReference type="Pfam" id="PF06936">
    <property type="entry name" value="Selenoprotein_S"/>
    <property type="match status" value="1"/>
</dbReference>
<accession>A0ABM0ZVK3</accession>
<comment type="similarity">
    <text evidence="3">Belongs to the selenoprotein S family.</text>
</comment>
<dbReference type="Proteomes" id="UP000694888">
    <property type="component" value="Unplaced"/>
</dbReference>
<protein>
    <submittedName>
        <fullName evidence="13">Selenoprotein S</fullName>
    </submittedName>
</protein>
<evidence type="ECO:0000256" key="2">
    <source>
        <dbReference type="ARBA" id="ARBA00004496"/>
    </source>
</evidence>
<evidence type="ECO:0000313" key="13">
    <source>
        <dbReference type="RefSeq" id="XP_012935437.1"/>
    </source>
</evidence>
<keyword evidence="6" id="KW-0256">Endoplasmic reticulum</keyword>
<proteinExistence type="inferred from homology"/>
<dbReference type="Gene3D" id="6.10.250.2950">
    <property type="match status" value="1"/>
</dbReference>
<keyword evidence="12" id="KW-1185">Reference proteome</keyword>
<evidence type="ECO:0000256" key="5">
    <source>
        <dbReference type="ARBA" id="ARBA00022692"/>
    </source>
</evidence>
<evidence type="ECO:0000256" key="6">
    <source>
        <dbReference type="ARBA" id="ARBA00022824"/>
    </source>
</evidence>
<dbReference type="PANTHER" id="PTHR28621:SF1">
    <property type="entry name" value="SELENOPROTEIN S"/>
    <property type="match status" value="1"/>
</dbReference>
<evidence type="ECO:0000256" key="4">
    <source>
        <dbReference type="ARBA" id="ARBA00022490"/>
    </source>
</evidence>
<feature type="transmembrane region" description="Helical" evidence="11">
    <location>
        <begin position="20"/>
        <end position="44"/>
    </location>
</feature>
<gene>
    <name evidence="13" type="primary">LOC106011199</name>
</gene>